<name>A0A0K8RC21_IXORI</name>
<dbReference type="InterPro" id="IPR021971">
    <property type="entry name" value="Salp15"/>
</dbReference>
<reference evidence="7" key="1">
    <citation type="submission" date="2012-12" db="EMBL/GenBank/DDBJ databases">
        <title>Identification and characterization of a phenylalanine ammonia-lyase gene family in Isatis indigotica Fort.</title>
        <authorList>
            <person name="Liu Q."/>
            <person name="Chen J."/>
            <person name="Zhou X."/>
            <person name="Di P."/>
            <person name="Xiao Y."/>
            <person name="Xuan H."/>
            <person name="Zhang L."/>
            <person name="Chen W."/>
        </authorList>
    </citation>
    <scope>NUCLEOTIDE SEQUENCE</scope>
    <source>
        <tissue evidence="7">Salivary gland</tissue>
    </source>
</reference>
<keyword evidence="3 6" id="KW-0732">Signal</keyword>
<dbReference type="AlphaFoldDB" id="A0A0K8RC21"/>
<proteinExistence type="evidence at transcript level"/>
<accession>A0A0K8RC21</accession>
<organism evidence="7">
    <name type="scientific">Ixodes ricinus</name>
    <name type="common">Common tick</name>
    <name type="synonym">Acarus ricinus</name>
    <dbReference type="NCBI Taxonomy" id="34613"/>
    <lineage>
        <taxon>Eukaryota</taxon>
        <taxon>Metazoa</taxon>
        <taxon>Ecdysozoa</taxon>
        <taxon>Arthropoda</taxon>
        <taxon>Chelicerata</taxon>
        <taxon>Arachnida</taxon>
        <taxon>Acari</taxon>
        <taxon>Parasitiformes</taxon>
        <taxon>Ixodida</taxon>
        <taxon>Ixodoidea</taxon>
        <taxon>Ixodidae</taxon>
        <taxon>Ixodinae</taxon>
        <taxon>Ixodes</taxon>
    </lineage>
</organism>
<evidence type="ECO:0000256" key="5">
    <source>
        <dbReference type="ARBA" id="ARBA00034321"/>
    </source>
</evidence>
<feature type="chain" id="PRO_5005517084" evidence="6">
    <location>
        <begin position="23"/>
        <end position="113"/>
    </location>
</feature>
<evidence type="ECO:0000256" key="6">
    <source>
        <dbReference type="SAM" id="SignalP"/>
    </source>
</evidence>
<comment type="similarity">
    <text evidence="5">Belongs to the salp15 family.</text>
</comment>
<keyword evidence="4" id="KW-0325">Glycoprotein</keyword>
<evidence type="ECO:0000256" key="3">
    <source>
        <dbReference type="ARBA" id="ARBA00022729"/>
    </source>
</evidence>
<dbReference type="GO" id="GO:0005576">
    <property type="term" value="C:extracellular region"/>
    <property type="evidence" value="ECO:0007669"/>
    <property type="project" value="UniProtKB-SubCell"/>
</dbReference>
<dbReference type="PROSITE" id="PS51257">
    <property type="entry name" value="PROKAR_LIPOPROTEIN"/>
    <property type="match status" value="1"/>
</dbReference>
<sequence>MIRMVILPFSVVLLTVSGCIHAAQDPKEDADKCSPGLGEYIARVCSNSGATLTEFSDCTYTCQRPQSGSQSSWTKHNLPDGLPCGKCKECCHGICTPINFKFGNPLSLKSCAK</sequence>
<evidence type="ECO:0000256" key="2">
    <source>
        <dbReference type="ARBA" id="ARBA00022525"/>
    </source>
</evidence>
<dbReference type="EMBL" id="GADI01005106">
    <property type="protein sequence ID" value="JAA68702.1"/>
    <property type="molecule type" value="mRNA"/>
</dbReference>
<feature type="signal peptide" evidence="6">
    <location>
        <begin position="1"/>
        <end position="22"/>
    </location>
</feature>
<evidence type="ECO:0000256" key="4">
    <source>
        <dbReference type="ARBA" id="ARBA00023180"/>
    </source>
</evidence>
<comment type="subcellular location">
    <subcellularLocation>
        <location evidence="1">Secreted</location>
    </subcellularLocation>
</comment>
<protein>
    <submittedName>
        <fullName evidence="7">Putative ixostatin</fullName>
    </submittedName>
</protein>
<keyword evidence="2" id="KW-0964">Secreted</keyword>
<evidence type="ECO:0000256" key="1">
    <source>
        <dbReference type="ARBA" id="ARBA00004613"/>
    </source>
</evidence>
<evidence type="ECO:0000313" key="7">
    <source>
        <dbReference type="EMBL" id="JAA68702.1"/>
    </source>
</evidence>
<dbReference type="Pfam" id="PF12115">
    <property type="entry name" value="Salp15"/>
    <property type="match status" value="1"/>
</dbReference>